<accession>A0AAD9GSI8</accession>
<name>A0AAD9GSI8_9STRA</name>
<dbReference type="GO" id="GO:0046961">
    <property type="term" value="F:proton-transporting ATPase activity, rotational mechanism"/>
    <property type="evidence" value="ECO:0007669"/>
    <property type="project" value="InterPro"/>
</dbReference>
<protein>
    <submittedName>
        <fullName evidence="5">V-type proton ATPase subunit E</fullName>
    </submittedName>
</protein>
<feature type="compositionally biased region" description="Low complexity" evidence="4">
    <location>
        <begin position="9"/>
        <end position="19"/>
    </location>
</feature>
<dbReference type="InterPro" id="IPR038495">
    <property type="entry name" value="ATPase_E_C"/>
</dbReference>
<reference evidence="5" key="1">
    <citation type="submission" date="2023-08" db="EMBL/GenBank/DDBJ databases">
        <title>Reference Genome Resource for the Citrus Pathogen Phytophthora citrophthora.</title>
        <authorList>
            <person name="Moller H."/>
            <person name="Coetzee B."/>
            <person name="Rose L.J."/>
            <person name="Van Niekerk J.M."/>
        </authorList>
    </citation>
    <scope>NUCLEOTIDE SEQUENCE</scope>
    <source>
        <strain evidence="5">STE-U-9442</strain>
    </source>
</reference>
<keyword evidence="2" id="KW-0813">Transport</keyword>
<proteinExistence type="inferred from homology"/>
<evidence type="ECO:0000313" key="6">
    <source>
        <dbReference type="Proteomes" id="UP001259832"/>
    </source>
</evidence>
<dbReference type="SUPFAM" id="SSF160527">
    <property type="entry name" value="V-type ATPase subunit E-like"/>
    <property type="match status" value="1"/>
</dbReference>
<evidence type="ECO:0000256" key="2">
    <source>
        <dbReference type="ARBA" id="ARBA00022448"/>
    </source>
</evidence>
<dbReference type="Proteomes" id="UP001259832">
    <property type="component" value="Unassembled WGS sequence"/>
</dbReference>
<gene>
    <name evidence="5" type="ORF">P3T76_005303</name>
</gene>
<sequence length="251" mass="28429">MVQIKKQEASAPEESVASELKSRNERVRRRPPDQADGQLHPAGGAGEGQRDPHQGPTEHDFNLEKQMLVHNAKIKIQEEYTRKEKEREINKRIARSAEIGASRRQKMIARDDLLKTLIVDGQSQLRNYTTADEKNKTLLRDLIVQGLIKLYETEVVIAVRAKDVRLAETVLKEATDKYIATMKKEANLDVSKVKVTLNKATDGMLPDSKAGGIVLYAKQGKIVCDNTLDTRLDQIYYDLKPKVRQMLFPNP</sequence>
<organism evidence="5 6">
    <name type="scientific">Phytophthora citrophthora</name>
    <dbReference type="NCBI Taxonomy" id="4793"/>
    <lineage>
        <taxon>Eukaryota</taxon>
        <taxon>Sar</taxon>
        <taxon>Stramenopiles</taxon>
        <taxon>Oomycota</taxon>
        <taxon>Peronosporomycetes</taxon>
        <taxon>Peronosporales</taxon>
        <taxon>Peronosporaceae</taxon>
        <taxon>Phytophthora</taxon>
    </lineage>
</organism>
<feature type="compositionally biased region" description="Basic and acidic residues" evidence="4">
    <location>
        <begin position="48"/>
        <end position="59"/>
    </location>
</feature>
<dbReference type="Gene3D" id="6.10.250.1620">
    <property type="match status" value="1"/>
</dbReference>
<evidence type="ECO:0000256" key="3">
    <source>
        <dbReference type="ARBA" id="ARBA00023065"/>
    </source>
</evidence>
<feature type="compositionally biased region" description="Basic and acidic residues" evidence="4">
    <location>
        <begin position="20"/>
        <end position="33"/>
    </location>
</feature>
<evidence type="ECO:0000313" key="5">
    <source>
        <dbReference type="EMBL" id="KAK1943907.1"/>
    </source>
</evidence>
<comment type="similarity">
    <text evidence="1">Belongs to the V-ATPase E subunit family.</text>
</comment>
<keyword evidence="3" id="KW-0406">Ion transport</keyword>
<evidence type="ECO:0000256" key="4">
    <source>
        <dbReference type="SAM" id="MobiDB-lite"/>
    </source>
</evidence>
<evidence type="ECO:0000256" key="1">
    <source>
        <dbReference type="ARBA" id="ARBA00005901"/>
    </source>
</evidence>
<feature type="region of interest" description="Disordered" evidence="4">
    <location>
        <begin position="1"/>
        <end position="59"/>
    </location>
</feature>
<dbReference type="InterPro" id="IPR002842">
    <property type="entry name" value="ATPase_V1_Esu"/>
</dbReference>
<dbReference type="GO" id="GO:0033178">
    <property type="term" value="C:proton-transporting two-sector ATPase complex, catalytic domain"/>
    <property type="evidence" value="ECO:0007669"/>
    <property type="project" value="InterPro"/>
</dbReference>
<dbReference type="AlphaFoldDB" id="A0AAD9GSI8"/>
<dbReference type="Gene3D" id="3.30.2320.30">
    <property type="entry name" value="ATP synthase, E subunit, C-terminal"/>
    <property type="match status" value="1"/>
</dbReference>
<dbReference type="PANTHER" id="PTHR45715">
    <property type="entry name" value="ATPASE H+-TRANSPORTING V1 SUBUNIT E1A-RELATED"/>
    <property type="match status" value="1"/>
</dbReference>
<keyword evidence="6" id="KW-1185">Reference proteome</keyword>
<dbReference type="EMBL" id="JASMQC010000007">
    <property type="protein sequence ID" value="KAK1943907.1"/>
    <property type="molecule type" value="Genomic_DNA"/>
</dbReference>
<comment type="caution">
    <text evidence="5">The sequence shown here is derived from an EMBL/GenBank/DDBJ whole genome shotgun (WGS) entry which is preliminary data.</text>
</comment>
<dbReference type="Pfam" id="PF01991">
    <property type="entry name" value="vATP-synt_E"/>
    <property type="match status" value="1"/>
</dbReference>